<dbReference type="OrthoDB" id="33852at10239"/>
<evidence type="ECO:0000256" key="1">
    <source>
        <dbReference type="SAM" id="MobiDB-lite"/>
    </source>
</evidence>
<keyword evidence="3" id="KW-1185">Reference proteome</keyword>
<organism evidence="2 3">
    <name type="scientific">Streptomyces phage Izzy</name>
    <dbReference type="NCBI Taxonomy" id="1674926"/>
    <lineage>
        <taxon>Viruses</taxon>
        <taxon>Duplodnaviria</taxon>
        <taxon>Heunggongvirae</taxon>
        <taxon>Uroviricota</taxon>
        <taxon>Caudoviricetes</taxon>
        <taxon>Arquatrovirinae</taxon>
        <taxon>Likavirus</taxon>
        <taxon>Likavirus izzy</taxon>
    </lineage>
</organism>
<accession>A0A0K1Y9S4</accession>
<proteinExistence type="predicted"/>
<dbReference type="RefSeq" id="YP_009215419.1">
    <property type="nucleotide sequence ID" value="NC_028976.1"/>
</dbReference>
<evidence type="ECO:0000313" key="3">
    <source>
        <dbReference type="Proteomes" id="UP000202851"/>
    </source>
</evidence>
<dbReference type="GeneID" id="26641745"/>
<dbReference type="Proteomes" id="UP000202851">
    <property type="component" value="Segment"/>
</dbReference>
<dbReference type="EMBL" id="KT184390">
    <property type="protein sequence ID" value="AKY03648.1"/>
    <property type="molecule type" value="Genomic_DNA"/>
</dbReference>
<dbReference type="KEGG" id="vg:26641745"/>
<protein>
    <submittedName>
        <fullName evidence="2">Uncharacterized protein</fullName>
    </submittedName>
</protein>
<evidence type="ECO:0000313" key="2">
    <source>
        <dbReference type="EMBL" id="AKY03648.1"/>
    </source>
</evidence>
<gene>
    <name evidence="2" type="ORF">SEA_IZZY_41</name>
</gene>
<sequence>MSETNENIETTDEKPTPKRRPRKAPARQPEPAHTVLTEAIERQIKELAEVPVTFTPTHRTAHHLNRSAAWQKQFRAEGAADSQILTAAFEAAGKGSREALEKLAAVALSQIERLAGDK</sequence>
<feature type="region of interest" description="Disordered" evidence="1">
    <location>
        <begin position="1"/>
        <end position="32"/>
    </location>
</feature>
<name>A0A0K1Y9S4_9CAUD</name>
<reference evidence="2 3" key="1">
    <citation type="submission" date="2015-06" db="EMBL/GenBank/DDBJ databases">
        <authorList>
            <person name="Narvaez J.M."/>
            <person name="Syed O."/>
            <person name="Smith B.R."/>
            <person name="Layton S.R."/>
            <person name="Bhuiyan S."/>
            <person name="Benjamin R.C."/>
            <person name="Hughes L.E."/>
            <person name="Bradley K.W."/>
            <person name="Asai D.J."/>
            <person name="Bowman C.A."/>
            <person name="Russell D.A."/>
            <person name="Pope W.H."/>
            <person name="Jacobs-Sera D."/>
            <person name="Hendrix R.W."/>
            <person name="Hatfull G.F."/>
        </authorList>
    </citation>
    <scope>NUCLEOTIDE SEQUENCE [LARGE SCALE GENOMIC DNA]</scope>
</reference>